<evidence type="ECO:0000313" key="3">
    <source>
        <dbReference type="Proteomes" id="UP000606786"/>
    </source>
</evidence>
<keyword evidence="3" id="KW-1185">Reference proteome</keyword>
<reference evidence="2" key="1">
    <citation type="submission" date="2020-11" db="EMBL/GenBank/DDBJ databases">
        <authorList>
            <person name="Whitehead M."/>
        </authorList>
    </citation>
    <scope>NUCLEOTIDE SEQUENCE</scope>
    <source>
        <strain evidence="2">EGII</strain>
    </source>
</reference>
<accession>A0A811V4X3</accession>
<protein>
    <submittedName>
        <fullName evidence="2">(Mediterranean fruit fly) hypothetical protein</fullName>
    </submittedName>
</protein>
<dbReference type="EMBL" id="CAJHJT010000034">
    <property type="protein sequence ID" value="CAD7005588.1"/>
    <property type="molecule type" value="Genomic_DNA"/>
</dbReference>
<dbReference type="AlphaFoldDB" id="A0A811V4X3"/>
<dbReference type="Proteomes" id="UP000606786">
    <property type="component" value="Unassembled WGS sequence"/>
</dbReference>
<name>A0A811V4X3_CERCA</name>
<sequence>MQIYYDTLTDCIRDYDLDPKVLYPEAVFRQQLRQFGVYGYCMSAFAVPFFVSNASELPDLDKVSEAIQELTSSSSSSDSSDTDEVNEEDAGKAHRMKAGKTHVNTTTTVSTKSQNATDFVDELDILTERTLPIFKRRMIGNVLDLQKYNMIEAILKY</sequence>
<organism evidence="2 3">
    <name type="scientific">Ceratitis capitata</name>
    <name type="common">Mediterranean fruit fly</name>
    <name type="synonym">Tephritis capitata</name>
    <dbReference type="NCBI Taxonomy" id="7213"/>
    <lineage>
        <taxon>Eukaryota</taxon>
        <taxon>Metazoa</taxon>
        <taxon>Ecdysozoa</taxon>
        <taxon>Arthropoda</taxon>
        <taxon>Hexapoda</taxon>
        <taxon>Insecta</taxon>
        <taxon>Pterygota</taxon>
        <taxon>Neoptera</taxon>
        <taxon>Endopterygota</taxon>
        <taxon>Diptera</taxon>
        <taxon>Brachycera</taxon>
        <taxon>Muscomorpha</taxon>
        <taxon>Tephritoidea</taxon>
        <taxon>Tephritidae</taxon>
        <taxon>Ceratitis</taxon>
        <taxon>Ceratitis</taxon>
    </lineage>
</organism>
<dbReference type="OrthoDB" id="190089at2759"/>
<gene>
    <name evidence="2" type="ORF">CCAP1982_LOCUS13948</name>
</gene>
<feature type="region of interest" description="Disordered" evidence="1">
    <location>
        <begin position="68"/>
        <end position="108"/>
    </location>
</feature>
<evidence type="ECO:0000313" key="2">
    <source>
        <dbReference type="EMBL" id="CAD7005588.1"/>
    </source>
</evidence>
<comment type="caution">
    <text evidence="2">The sequence shown here is derived from an EMBL/GenBank/DDBJ whole genome shotgun (WGS) entry which is preliminary data.</text>
</comment>
<proteinExistence type="predicted"/>
<evidence type="ECO:0000256" key="1">
    <source>
        <dbReference type="SAM" id="MobiDB-lite"/>
    </source>
</evidence>